<dbReference type="InterPro" id="IPR051540">
    <property type="entry name" value="S-2-haloacid_dehalogenase"/>
</dbReference>
<dbReference type="PANTHER" id="PTHR43316">
    <property type="entry name" value="HYDROLASE, HALOACID DELAHOGENASE-RELATED"/>
    <property type="match status" value="1"/>
</dbReference>
<dbReference type="Proteomes" id="UP000077266">
    <property type="component" value="Unassembled WGS sequence"/>
</dbReference>
<dbReference type="InterPro" id="IPR023214">
    <property type="entry name" value="HAD_sf"/>
</dbReference>
<dbReference type="PANTHER" id="PTHR43316:SF3">
    <property type="entry name" value="HALOACID DEHALOGENASE, TYPE II (AFU_ORTHOLOGUE AFUA_2G07750)-RELATED"/>
    <property type="match status" value="1"/>
</dbReference>
<protein>
    <recommendedName>
        <fullName evidence="4">HAD-like protein</fullName>
    </recommendedName>
</protein>
<dbReference type="InParanoid" id="A0A165ZAZ5"/>
<organism evidence="2 3">
    <name type="scientific">Exidia glandulosa HHB12029</name>
    <dbReference type="NCBI Taxonomy" id="1314781"/>
    <lineage>
        <taxon>Eukaryota</taxon>
        <taxon>Fungi</taxon>
        <taxon>Dikarya</taxon>
        <taxon>Basidiomycota</taxon>
        <taxon>Agaricomycotina</taxon>
        <taxon>Agaricomycetes</taxon>
        <taxon>Auriculariales</taxon>
        <taxon>Exidiaceae</taxon>
        <taxon>Exidia</taxon>
    </lineage>
</organism>
<dbReference type="AlphaFoldDB" id="A0A165ZAZ5"/>
<dbReference type="SUPFAM" id="SSF56784">
    <property type="entry name" value="HAD-like"/>
    <property type="match status" value="1"/>
</dbReference>
<sequence>MVFDLLLTSDVIHAYKPSPMMYQAALSALNLQPGEVALVAAHAYDLRAAREHGYRTIYVARDSELALEPEEELENRTKDFDLHLEGGLIHLARALGMEDDKADLL</sequence>
<dbReference type="EMBL" id="KV426426">
    <property type="protein sequence ID" value="KZV81029.1"/>
    <property type="molecule type" value="Genomic_DNA"/>
</dbReference>
<gene>
    <name evidence="2" type="ORF">EXIGLDRAFT_780237</name>
</gene>
<dbReference type="InterPro" id="IPR006439">
    <property type="entry name" value="HAD-SF_hydro_IA"/>
</dbReference>
<reference evidence="2 3" key="1">
    <citation type="journal article" date="2016" name="Mol. Biol. Evol.">
        <title>Comparative Genomics of Early-Diverging Mushroom-Forming Fungi Provides Insights into the Origins of Lignocellulose Decay Capabilities.</title>
        <authorList>
            <person name="Nagy L.G."/>
            <person name="Riley R."/>
            <person name="Tritt A."/>
            <person name="Adam C."/>
            <person name="Daum C."/>
            <person name="Floudas D."/>
            <person name="Sun H."/>
            <person name="Yadav J.S."/>
            <person name="Pangilinan J."/>
            <person name="Larsson K.H."/>
            <person name="Matsuura K."/>
            <person name="Barry K."/>
            <person name="Labutti K."/>
            <person name="Kuo R."/>
            <person name="Ohm R.A."/>
            <person name="Bhattacharya S.S."/>
            <person name="Shirouzu T."/>
            <person name="Yoshinaga Y."/>
            <person name="Martin F.M."/>
            <person name="Grigoriev I.V."/>
            <person name="Hibbett D.S."/>
        </authorList>
    </citation>
    <scope>NUCLEOTIDE SEQUENCE [LARGE SCALE GENOMIC DNA]</scope>
    <source>
        <strain evidence="2 3">HHB12029</strain>
    </source>
</reference>
<evidence type="ECO:0000256" key="1">
    <source>
        <dbReference type="ARBA" id="ARBA00022801"/>
    </source>
</evidence>
<dbReference type="STRING" id="1314781.A0A165ZAZ5"/>
<keyword evidence="3" id="KW-1185">Reference proteome</keyword>
<dbReference type="Gene3D" id="3.40.50.1000">
    <property type="entry name" value="HAD superfamily/HAD-like"/>
    <property type="match status" value="1"/>
</dbReference>
<keyword evidence="1" id="KW-0378">Hydrolase</keyword>
<name>A0A165ZAZ5_EXIGL</name>
<dbReference type="PRINTS" id="PR00413">
    <property type="entry name" value="HADHALOGNASE"/>
</dbReference>
<accession>A0A165ZAZ5</accession>
<dbReference type="GO" id="GO:0016791">
    <property type="term" value="F:phosphatase activity"/>
    <property type="evidence" value="ECO:0007669"/>
    <property type="project" value="UniProtKB-ARBA"/>
</dbReference>
<evidence type="ECO:0000313" key="3">
    <source>
        <dbReference type="Proteomes" id="UP000077266"/>
    </source>
</evidence>
<dbReference type="InterPro" id="IPR036412">
    <property type="entry name" value="HAD-like_sf"/>
</dbReference>
<dbReference type="Pfam" id="PF13242">
    <property type="entry name" value="Hydrolase_like"/>
    <property type="match status" value="1"/>
</dbReference>
<evidence type="ECO:0000313" key="2">
    <source>
        <dbReference type="EMBL" id="KZV81029.1"/>
    </source>
</evidence>
<evidence type="ECO:0008006" key="4">
    <source>
        <dbReference type="Google" id="ProtNLM"/>
    </source>
</evidence>
<dbReference type="OrthoDB" id="2363873at2759"/>
<proteinExistence type="predicted"/>